<dbReference type="EMBL" id="LRIE01000066">
    <property type="protein sequence ID" value="KZM35769.1"/>
    <property type="molecule type" value="Genomic_DNA"/>
</dbReference>
<proteinExistence type="inferred from homology"/>
<dbReference type="Pfam" id="PF00005">
    <property type="entry name" value="ABC_tran"/>
    <property type="match status" value="1"/>
</dbReference>
<evidence type="ECO:0000256" key="1">
    <source>
        <dbReference type="ARBA" id="ARBA00005417"/>
    </source>
</evidence>
<evidence type="ECO:0000313" key="7">
    <source>
        <dbReference type="Proteomes" id="UP000076447"/>
    </source>
</evidence>
<feature type="domain" description="ABC transporter" evidence="5">
    <location>
        <begin position="4"/>
        <end position="229"/>
    </location>
</feature>
<organism evidence="6 7">
    <name type="scientific">Oerskovia enterophila</name>
    <dbReference type="NCBI Taxonomy" id="43678"/>
    <lineage>
        <taxon>Bacteria</taxon>
        <taxon>Bacillati</taxon>
        <taxon>Actinomycetota</taxon>
        <taxon>Actinomycetes</taxon>
        <taxon>Micrococcales</taxon>
        <taxon>Cellulomonadaceae</taxon>
        <taxon>Oerskovia</taxon>
    </lineage>
</organism>
<dbReference type="Proteomes" id="UP000076447">
    <property type="component" value="Unassembled WGS sequence"/>
</dbReference>
<name>A0A163RWB1_9CELL</name>
<keyword evidence="6" id="KW-0378">Hydrolase</keyword>
<comment type="similarity">
    <text evidence="1">Belongs to the ABC transporter superfamily.</text>
</comment>
<dbReference type="PROSITE" id="PS00211">
    <property type="entry name" value="ABC_TRANSPORTER_1"/>
    <property type="match status" value="1"/>
</dbReference>
<accession>A0A163RWB1</accession>
<keyword evidence="4 6" id="KW-0067">ATP-binding</keyword>
<dbReference type="OrthoDB" id="9804819at2"/>
<dbReference type="GO" id="GO:0016887">
    <property type="term" value="F:ATP hydrolysis activity"/>
    <property type="evidence" value="ECO:0007669"/>
    <property type="project" value="InterPro"/>
</dbReference>
<dbReference type="InterPro" id="IPR003593">
    <property type="entry name" value="AAA+_ATPase"/>
</dbReference>
<dbReference type="PANTHER" id="PTHR43335">
    <property type="entry name" value="ABC TRANSPORTER, ATP-BINDING PROTEIN"/>
    <property type="match status" value="1"/>
</dbReference>
<dbReference type="PROSITE" id="PS50893">
    <property type="entry name" value="ABC_TRANSPORTER_2"/>
    <property type="match status" value="1"/>
</dbReference>
<dbReference type="GO" id="GO:0005524">
    <property type="term" value="F:ATP binding"/>
    <property type="evidence" value="ECO:0007669"/>
    <property type="project" value="UniProtKB-KW"/>
</dbReference>
<dbReference type="InterPro" id="IPR027417">
    <property type="entry name" value="P-loop_NTPase"/>
</dbReference>
<dbReference type="PATRIC" id="fig|43678.3.peg.1674"/>
<evidence type="ECO:0000256" key="4">
    <source>
        <dbReference type="ARBA" id="ARBA00022840"/>
    </source>
</evidence>
<dbReference type="RefSeq" id="WP_068708026.1">
    <property type="nucleotide sequence ID" value="NZ_LRIE01000066.1"/>
</dbReference>
<dbReference type="STRING" id="43678.OJAG_15980"/>
<evidence type="ECO:0000259" key="5">
    <source>
        <dbReference type="PROSITE" id="PS50893"/>
    </source>
</evidence>
<keyword evidence="2" id="KW-0813">Transport</keyword>
<gene>
    <name evidence="6" type="primary">yxlF_2</name>
    <name evidence="6" type="ORF">OJAG_15980</name>
</gene>
<dbReference type="AlphaFoldDB" id="A0A163RWB1"/>
<evidence type="ECO:0000313" key="6">
    <source>
        <dbReference type="EMBL" id="KZM35769.1"/>
    </source>
</evidence>
<dbReference type="EC" id="3.6.3.-" evidence="6"/>
<reference evidence="6 7" key="1">
    <citation type="submission" date="2016-01" db="EMBL/GenBank/DDBJ databases">
        <title>Genome sequence of Oerskovia enterophila VJag, an agar and cellulose degrading bacterium.</title>
        <authorList>
            <person name="Poehlein A."/>
            <person name="Jag V."/>
            <person name="Bengelsdorf F."/>
            <person name="Duerre P."/>
            <person name="Daniel R."/>
        </authorList>
    </citation>
    <scope>NUCLEOTIDE SEQUENCE [LARGE SCALE GENOMIC DNA]</scope>
    <source>
        <strain evidence="6 7">VJag</strain>
    </source>
</reference>
<sequence length="237" mass="24555">MPAIEIVGLRKSYGTFDAVRDVSFAVEPGRVVGLLGPNGAGKTTTLNVLLGLASASAGTATIQGSPYAALEKPGQVVGALLDAGGLHPGRSGRDHLRVLATAAGIGGRRVDEVLALVGMDRAADRRVRTYSLGMRQRIGLAAALLGDPQVLVLDEPANGLDPAGMRWMREVLRSFADAGGAVLLASHVLAEVTQVADDLVVIGQGQVIADGPLTDLVRGESLEDFYLNLTAETEGVR</sequence>
<dbReference type="PANTHER" id="PTHR43335:SF4">
    <property type="entry name" value="ABC TRANSPORTER, ATP-BINDING PROTEIN"/>
    <property type="match status" value="1"/>
</dbReference>
<keyword evidence="3" id="KW-0547">Nucleotide-binding</keyword>
<evidence type="ECO:0000256" key="2">
    <source>
        <dbReference type="ARBA" id="ARBA00022448"/>
    </source>
</evidence>
<dbReference type="SUPFAM" id="SSF52540">
    <property type="entry name" value="P-loop containing nucleoside triphosphate hydrolases"/>
    <property type="match status" value="1"/>
</dbReference>
<evidence type="ECO:0000256" key="3">
    <source>
        <dbReference type="ARBA" id="ARBA00022741"/>
    </source>
</evidence>
<comment type="caution">
    <text evidence="6">The sequence shown here is derived from an EMBL/GenBank/DDBJ whole genome shotgun (WGS) entry which is preliminary data.</text>
</comment>
<dbReference type="InterPro" id="IPR003439">
    <property type="entry name" value="ABC_transporter-like_ATP-bd"/>
</dbReference>
<dbReference type="Gene3D" id="3.40.50.300">
    <property type="entry name" value="P-loop containing nucleotide triphosphate hydrolases"/>
    <property type="match status" value="1"/>
</dbReference>
<dbReference type="InterPro" id="IPR017871">
    <property type="entry name" value="ABC_transporter-like_CS"/>
</dbReference>
<dbReference type="SMART" id="SM00382">
    <property type="entry name" value="AAA"/>
    <property type="match status" value="1"/>
</dbReference>
<protein>
    <submittedName>
        <fullName evidence="6">Putative ABC transporter ATP-binding protein YxlF</fullName>
        <ecNumber evidence="6">3.6.3.-</ecNumber>
    </submittedName>
</protein>